<name>A0A8J8GAC4_9BACI</name>
<accession>A0A8J8GAC4</accession>
<keyword evidence="2" id="KW-1185">Reference proteome</keyword>
<organism evidence="1 2">
    <name type="scientific">Calidifontibacillus erzurumensis</name>
    <dbReference type="NCBI Taxonomy" id="2741433"/>
    <lineage>
        <taxon>Bacteria</taxon>
        <taxon>Bacillati</taxon>
        <taxon>Bacillota</taxon>
        <taxon>Bacilli</taxon>
        <taxon>Bacillales</taxon>
        <taxon>Bacillaceae</taxon>
        <taxon>Calidifontibacillus/Schinkia group</taxon>
        <taxon>Calidifontibacillus</taxon>
    </lineage>
</organism>
<evidence type="ECO:0000313" key="1">
    <source>
        <dbReference type="EMBL" id="NSL50250.1"/>
    </source>
</evidence>
<dbReference type="RefSeq" id="WP_173729452.1">
    <property type="nucleotide sequence ID" value="NZ_JABTTE010000001.1"/>
</dbReference>
<comment type="caution">
    <text evidence="1">The sequence shown here is derived from an EMBL/GenBank/DDBJ whole genome shotgun (WGS) entry which is preliminary data.</text>
</comment>
<sequence>MKNVLINKICQFVVTENQLRSFWEKSGGELEFESLTNEQLMRLAKKEIDQASLRELEAHILDHGYRTRDEIEGKMIADDDSDPYYHIEVIDTSLPPGTPSTIRIDRLVRLECKDCGFEMFVQDIDIDPSQLKCPSDGGQLVINNNGNTLKKLHREK</sequence>
<gene>
    <name evidence="1" type="ORF">HR057_00550</name>
</gene>
<dbReference type="AlphaFoldDB" id="A0A8J8GAC4"/>
<reference evidence="1" key="1">
    <citation type="submission" date="2020-06" db="EMBL/GenBank/DDBJ databases">
        <title>A novel thermopfilic bacterium from Erzurum, Turkey.</title>
        <authorList>
            <person name="Adiguzel A."/>
            <person name="Ay H."/>
            <person name="Baltaci M.O."/>
        </authorList>
    </citation>
    <scope>NUCLEOTIDE SEQUENCE</scope>
    <source>
        <strain evidence="1">P2</strain>
    </source>
</reference>
<evidence type="ECO:0000313" key="2">
    <source>
        <dbReference type="Proteomes" id="UP000625804"/>
    </source>
</evidence>
<protein>
    <submittedName>
        <fullName evidence="1">Uncharacterized protein</fullName>
    </submittedName>
</protein>
<dbReference type="EMBL" id="JABTTE010000001">
    <property type="protein sequence ID" value="NSL50250.1"/>
    <property type="molecule type" value="Genomic_DNA"/>
</dbReference>
<dbReference type="Proteomes" id="UP000625804">
    <property type="component" value="Unassembled WGS sequence"/>
</dbReference>
<proteinExistence type="predicted"/>